<dbReference type="RefSeq" id="WP_381513035.1">
    <property type="nucleotide sequence ID" value="NZ_JBHUEL010000007.1"/>
</dbReference>
<reference evidence="2" key="1">
    <citation type="journal article" date="2019" name="Int. J. Syst. Evol. Microbiol.">
        <title>The Global Catalogue of Microorganisms (GCM) 10K type strain sequencing project: providing services to taxonomists for standard genome sequencing and annotation.</title>
        <authorList>
            <consortium name="The Broad Institute Genomics Platform"/>
            <consortium name="The Broad Institute Genome Sequencing Center for Infectious Disease"/>
            <person name="Wu L."/>
            <person name="Ma J."/>
        </authorList>
    </citation>
    <scope>NUCLEOTIDE SEQUENCE [LARGE SCALE GENOMIC DNA]</scope>
    <source>
        <strain evidence="2">CGMCC 1.12449</strain>
    </source>
</reference>
<evidence type="ECO:0000313" key="2">
    <source>
        <dbReference type="Proteomes" id="UP001597215"/>
    </source>
</evidence>
<evidence type="ECO:0000313" key="1">
    <source>
        <dbReference type="EMBL" id="MFD1766670.1"/>
    </source>
</evidence>
<comment type="caution">
    <text evidence="1">The sequence shown here is derived from an EMBL/GenBank/DDBJ whole genome shotgun (WGS) entry which is preliminary data.</text>
</comment>
<proteinExistence type="predicted"/>
<accession>A0ABW4MCS6</accession>
<dbReference type="Proteomes" id="UP001597215">
    <property type="component" value="Unassembled WGS sequence"/>
</dbReference>
<organism evidence="1 2">
    <name type="scientific">Sphingorhabdus buctiana</name>
    <dbReference type="NCBI Taxonomy" id="1508805"/>
    <lineage>
        <taxon>Bacteria</taxon>
        <taxon>Pseudomonadati</taxon>
        <taxon>Pseudomonadota</taxon>
        <taxon>Alphaproteobacteria</taxon>
        <taxon>Sphingomonadales</taxon>
        <taxon>Sphingomonadaceae</taxon>
        <taxon>Sphingorhabdus</taxon>
    </lineage>
</organism>
<name>A0ABW4MCS6_9SPHN</name>
<protein>
    <submittedName>
        <fullName evidence="1">Uncharacterized protein</fullName>
    </submittedName>
</protein>
<sequence>MKEYYSQHVKEYRRRMRLRGEIINKIEGHEYSNAENAAFELVNQLNPTHFVTLQLKQQRQIKANNGWSVWVRGDDAVYYQAYQSFVQALSKRTQPKSLWQSQKLTIGNAGILEGGFGRMRNHMHLVLTKPANLNEIYFRGTICMLAECGSWLMGGEFGVNIQRIRTAKDQINATFYSAKRGIDRIMIA</sequence>
<gene>
    <name evidence="1" type="ORF">ACFSAG_07420</name>
</gene>
<dbReference type="EMBL" id="JBHUEL010000007">
    <property type="protein sequence ID" value="MFD1766670.1"/>
    <property type="molecule type" value="Genomic_DNA"/>
</dbReference>
<keyword evidence="2" id="KW-1185">Reference proteome</keyword>